<evidence type="ECO:0000256" key="4">
    <source>
        <dbReference type="ARBA" id="ARBA00022801"/>
    </source>
</evidence>
<dbReference type="Proteomes" id="UP001326567">
    <property type="component" value="Chromosome"/>
</dbReference>
<feature type="region of interest" description="Disordered" evidence="7">
    <location>
        <begin position="207"/>
        <end position="255"/>
    </location>
</feature>
<dbReference type="Gene3D" id="3.90.226.10">
    <property type="entry name" value="2-enoyl-CoA Hydratase, Chain A, domain 1"/>
    <property type="match status" value="1"/>
</dbReference>
<evidence type="ECO:0000256" key="7">
    <source>
        <dbReference type="SAM" id="MobiDB-lite"/>
    </source>
</evidence>
<dbReference type="CDD" id="cd07016">
    <property type="entry name" value="S14_ClpP_1"/>
    <property type="match status" value="1"/>
</dbReference>
<dbReference type="GO" id="GO:0006508">
    <property type="term" value="P:proteolysis"/>
    <property type="evidence" value="ECO:0007669"/>
    <property type="project" value="UniProtKB-KW"/>
</dbReference>
<feature type="compositionally biased region" description="Polar residues" evidence="7">
    <location>
        <begin position="240"/>
        <end position="251"/>
    </location>
</feature>
<protein>
    <recommendedName>
        <fullName evidence="6">ATP-dependent Clp protease proteolytic subunit</fullName>
    </recommendedName>
</protein>
<dbReference type="InterPro" id="IPR023562">
    <property type="entry name" value="ClpP/TepA"/>
</dbReference>
<dbReference type="PANTHER" id="PTHR10381:SF70">
    <property type="entry name" value="ATP-DEPENDENT CLP PROTEASE PROTEOLYTIC SUBUNIT"/>
    <property type="match status" value="1"/>
</dbReference>
<dbReference type="EMBL" id="CP139725">
    <property type="protein sequence ID" value="WPZ23115.1"/>
    <property type="molecule type" value="Genomic_DNA"/>
</dbReference>
<feature type="compositionally biased region" description="Low complexity" evidence="7">
    <location>
        <begin position="298"/>
        <end position="318"/>
    </location>
</feature>
<dbReference type="RefSeq" id="WP_322329591.1">
    <property type="nucleotide sequence ID" value="NZ_CP139725.1"/>
</dbReference>
<keyword evidence="9" id="KW-1185">Reference proteome</keyword>
<dbReference type="PANTHER" id="PTHR10381">
    <property type="entry name" value="ATP-DEPENDENT CLP PROTEASE PROTEOLYTIC SUBUNIT"/>
    <property type="match status" value="1"/>
</dbReference>
<keyword evidence="4" id="KW-0378">Hydrolase</keyword>
<keyword evidence="3 8" id="KW-0645">Protease</keyword>
<reference evidence="8 9" key="1">
    <citation type="submission" date="2023-11" db="EMBL/GenBank/DDBJ databases">
        <title>From the Deep-Sea to the Surface: Bacterial Genomes Isolated from the Moytirra Hydrothermal Vent Plume.</title>
        <authorList>
            <person name="Major S.R."/>
        </authorList>
    </citation>
    <scope>NUCLEOTIDE SEQUENCE [LARGE SCALE GENOMIC DNA]</scope>
    <source>
        <strain evidence="8 9">OXR-9</strain>
    </source>
</reference>
<evidence type="ECO:0000256" key="5">
    <source>
        <dbReference type="ARBA" id="ARBA00022825"/>
    </source>
</evidence>
<evidence type="ECO:0000256" key="6">
    <source>
        <dbReference type="RuleBase" id="RU003567"/>
    </source>
</evidence>
<evidence type="ECO:0000313" key="8">
    <source>
        <dbReference type="EMBL" id="WPZ23115.1"/>
    </source>
</evidence>
<accession>A0ABZ0V5H0</accession>
<keyword evidence="2" id="KW-0963">Cytoplasm</keyword>
<sequence>MPVLVDGELVLYGFVGDDFWDEGFTSTQVLDALAEVGAEADITVRINSGGGFSHEGIAIYNALTRHKGNVRVEIDAIAASAASIIAMAGDQILMRRGADMMIHDPSGVTFGTAADHEQAVTRLNHHARSMVSIYAEQSGEDPEAIRADMKAEIWLNGEEAVARGYATETDDTEATDVAAFPYQIYSHAPKRLTSQAKQEGWRIESFFRPTASAAKPKAHEKEKPNMAQKPEAADNKAADTANSQQPGSATAPTAADVKARIKAITEDDAAQGHQALAKHLAFDTDMPADEAIATLKAAASDAPTDQADPAPDPAQYQASRSAAADLAQPNQREAAKPKAAINTGSIYAARRIAKEA</sequence>
<dbReference type="InterPro" id="IPR001907">
    <property type="entry name" value="ClpP"/>
</dbReference>
<evidence type="ECO:0000313" key="9">
    <source>
        <dbReference type="Proteomes" id="UP001326567"/>
    </source>
</evidence>
<keyword evidence="5" id="KW-0720">Serine protease</keyword>
<proteinExistence type="inferred from homology"/>
<dbReference type="NCBIfam" id="NF045542">
    <property type="entry name" value="Clp_rel_HeadMat"/>
    <property type="match status" value="1"/>
</dbReference>
<dbReference type="Pfam" id="PF00574">
    <property type="entry name" value="CLP_protease"/>
    <property type="match status" value="1"/>
</dbReference>
<evidence type="ECO:0000256" key="1">
    <source>
        <dbReference type="ARBA" id="ARBA00007039"/>
    </source>
</evidence>
<dbReference type="SUPFAM" id="SSF52096">
    <property type="entry name" value="ClpP/crotonase"/>
    <property type="match status" value="1"/>
</dbReference>
<name>A0ABZ0V5H0_9RHOB</name>
<organism evidence="8 9">
    <name type="scientific">Sulfitobacter faviae</name>
    <dbReference type="NCBI Taxonomy" id="1775881"/>
    <lineage>
        <taxon>Bacteria</taxon>
        <taxon>Pseudomonadati</taxon>
        <taxon>Pseudomonadota</taxon>
        <taxon>Alphaproteobacteria</taxon>
        <taxon>Rhodobacterales</taxon>
        <taxon>Roseobacteraceae</taxon>
        <taxon>Sulfitobacter</taxon>
    </lineage>
</organism>
<feature type="region of interest" description="Disordered" evidence="7">
    <location>
        <begin position="298"/>
        <end position="341"/>
    </location>
</feature>
<dbReference type="GO" id="GO:0008233">
    <property type="term" value="F:peptidase activity"/>
    <property type="evidence" value="ECO:0007669"/>
    <property type="project" value="UniProtKB-KW"/>
</dbReference>
<evidence type="ECO:0000256" key="3">
    <source>
        <dbReference type="ARBA" id="ARBA00022670"/>
    </source>
</evidence>
<comment type="similarity">
    <text evidence="1 6">Belongs to the peptidase S14 family.</text>
</comment>
<evidence type="ECO:0000256" key="2">
    <source>
        <dbReference type="ARBA" id="ARBA00022490"/>
    </source>
</evidence>
<gene>
    <name evidence="8" type="ORF">T7987_07760</name>
</gene>
<dbReference type="InterPro" id="IPR029045">
    <property type="entry name" value="ClpP/crotonase-like_dom_sf"/>
</dbReference>
<dbReference type="PRINTS" id="PR00127">
    <property type="entry name" value="CLPPROTEASEP"/>
</dbReference>